<dbReference type="Gene3D" id="3.30.565.10">
    <property type="entry name" value="Histidine kinase-like ATPase, C-terminal domain"/>
    <property type="match status" value="1"/>
</dbReference>
<dbReference type="InterPro" id="IPR001241">
    <property type="entry name" value="Topo_IIA"/>
</dbReference>
<dbReference type="Pfam" id="PF02518">
    <property type="entry name" value="HATPase_c"/>
    <property type="match status" value="1"/>
</dbReference>
<feature type="binding site" evidence="10">
    <location>
        <position position="15"/>
    </location>
    <ligand>
        <name>ATP</name>
        <dbReference type="ChEBI" id="CHEBI:30616"/>
    </ligand>
</feature>
<evidence type="ECO:0000256" key="5">
    <source>
        <dbReference type="ARBA" id="ARBA00022840"/>
    </source>
</evidence>
<dbReference type="PANTHER" id="PTHR45866:SF4">
    <property type="entry name" value="DNA TOPOISOMERASE 4 SUBUNIT B"/>
    <property type="match status" value="1"/>
</dbReference>
<proteinExistence type="inferred from homology"/>
<dbReference type="SMART" id="SM00387">
    <property type="entry name" value="HATPase_c"/>
    <property type="match status" value="1"/>
</dbReference>
<evidence type="ECO:0000259" key="11">
    <source>
        <dbReference type="PROSITE" id="PS50880"/>
    </source>
</evidence>
<dbReference type="PROSITE" id="PS00177">
    <property type="entry name" value="TOPOISOMERASE_II"/>
    <property type="match status" value="1"/>
</dbReference>
<evidence type="ECO:0000256" key="10">
    <source>
        <dbReference type="HAMAP-Rule" id="MF_00938"/>
    </source>
</evidence>
<feature type="site" description="Interaction with DNA" evidence="10">
    <location>
        <position position="530"/>
    </location>
</feature>
<dbReference type="Pfam" id="PF00204">
    <property type="entry name" value="DNA_gyraseB"/>
    <property type="match status" value="1"/>
</dbReference>
<dbReference type="InterPro" id="IPR013759">
    <property type="entry name" value="Topo_IIA_B_C"/>
</dbReference>
<keyword evidence="9 10" id="KW-0413">Isomerase</keyword>
<dbReference type="InterPro" id="IPR002288">
    <property type="entry name" value="DNA_gyrase_B_C"/>
</dbReference>
<name>A0ABW0Q4X2_9BURK</name>
<evidence type="ECO:0000256" key="7">
    <source>
        <dbReference type="ARBA" id="ARBA00023029"/>
    </source>
</evidence>
<comment type="cofactor">
    <cofactor evidence="2">
        <name>Mg(2+)</name>
        <dbReference type="ChEBI" id="CHEBI:18420"/>
    </cofactor>
</comment>
<evidence type="ECO:0000256" key="4">
    <source>
        <dbReference type="ARBA" id="ARBA00022741"/>
    </source>
</evidence>
<feature type="binding site" evidence="10">
    <location>
        <position position="363"/>
    </location>
    <ligand>
        <name>ATP</name>
        <dbReference type="ChEBI" id="CHEBI:30616"/>
    </ligand>
</feature>
<dbReference type="SUPFAM" id="SSF55874">
    <property type="entry name" value="ATPase domain of HSP90 chaperone/DNA topoisomerase II/histidine kinase"/>
    <property type="match status" value="1"/>
</dbReference>
<dbReference type="SMART" id="SM00433">
    <property type="entry name" value="TOP2c"/>
    <property type="match status" value="1"/>
</dbReference>
<keyword evidence="6" id="KW-0460">Magnesium</keyword>
<comment type="caution">
    <text evidence="12">The sequence shown here is derived from an EMBL/GenBank/DDBJ whole genome shotgun (WGS) entry which is preliminary data.</text>
</comment>
<dbReference type="Proteomes" id="UP001596084">
    <property type="component" value="Unassembled WGS sequence"/>
</dbReference>
<evidence type="ECO:0000256" key="8">
    <source>
        <dbReference type="ARBA" id="ARBA00023125"/>
    </source>
</evidence>
<evidence type="ECO:0000313" key="12">
    <source>
        <dbReference type="EMBL" id="MFC5519334.1"/>
    </source>
</evidence>
<dbReference type="Pfam" id="PF00986">
    <property type="entry name" value="DNA_gyraseB_C"/>
    <property type="match status" value="1"/>
</dbReference>
<organism evidence="12 13">
    <name type="scientific">Polaromonas jejuensis</name>
    <dbReference type="NCBI Taxonomy" id="457502"/>
    <lineage>
        <taxon>Bacteria</taxon>
        <taxon>Pseudomonadati</taxon>
        <taxon>Pseudomonadota</taxon>
        <taxon>Betaproteobacteria</taxon>
        <taxon>Burkholderiales</taxon>
        <taxon>Comamonadaceae</taxon>
        <taxon>Polaromonas</taxon>
    </lineage>
</organism>
<dbReference type="SUPFAM" id="SSF54211">
    <property type="entry name" value="Ribosomal protein S5 domain 2-like"/>
    <property type="match status" value="1"/>
</dbReference>
<feature type="binding site" evidence="10">
    <location>
        <position position="79"/>
    </location>
    <ligand>
        <name>ATP</name>
        <dbReference type="ChEBI" id="CHEBI:30616"/>
    </ligand>
</feature>
<evidence type="ECO:0000256" key="3">
    <source>
        <dbReference type="ARBA" id="ARBA00022723"/>
    </source>
</evidence>
<evidence type="ECO:0000256" key="9">
    <source>
        <dbReference type="ARBA" id="ARBA00023235"/>
    </source>
</evidence>
<dbReference type="EC" id="5.6.2.2" evidence="10"/>
<evidence type="ECO:0000256" key="2">
    <source>
        <dbReference type="ARBA" id="ARBA00001946"/>
    </source>
</evidence>
<keyword evidence="7 10" id="KW-0799">Topoisomerase</keyword>
<reference evidence="13" key="1">
    <citation type="journal article" date="2019" name="Int. J. Syst. Evol. Microbiol.">
        <title>The Global Catalogue of Microorganisms (GCM) 10K type strain sequencing project: providing services to taxonomists for standard genome sequencing and annotation.</title>
        <authorList>
            <consortium name="The Broad Institute Genomics Platform"/>
            <consortium name="The Broad Institute Genome Sequencing Center for Infectious Disease"/>
            <person name="Wu L."/>
            <person name="Ma J."/>
        </authorList>
    </citation>
    <scope>NUCLEOTIDE SEQUENCE [LARGE SCALE GENOMIC DNA]</scope>
    <source>
        <strain evidence="13">CGMCC 4.7277</strain>
    </source>
</reference>
<dbReference type="GO" id="GO:0003918">
    <property type="term" value="F:DNA topoisomerase type II (double strand cut, ATP-hydrolyzing) activity"/>
    <property type="evidence" value="ECO:0007669"/>
    <property type="project" value="UniProtKB-EC"/>
</dbReference>
<dbReference type="HAMAP" id="MF_00938">
    <property type="entry name" value="ParE_type1"/>
    <property type="match status" value="1"/>
</dbReference>
<feature type="binding site" evidence="10">
    <location>
        <begin position="123"/>
        <end position="129"/>
    </location>
    <ligand>
        <name>ATP</name>
        <dbReference type="ChEBI" id="CHEBI:30616"/>
    </ligand>
</feature>
<dbReference type="InterPro" id="IPR013760">
    <property type="entry name" value="Topo_IIA-like_dom_sf"/>
</dbReference>
<dbReference type="PROSITE" id="PS50880">
    <property type="entry name" value="TOPRIM"/>
    <property type="match status" value="1"/>
</dbReference>
<dbReference type="Gene3D" id="3.40.50.670">
    <property type="match status" value="1"/>
</dbReference>
<dbReference type="CDD" id="cd16928">
    <property type="entry name" value="HATPase_GyrB-like"/>
    <property type="match status" value="1"/>
</dbReference>
<accession>A0ABW0Q4X2</accession>
<dbReference type="RefSeq" id="WP_068831592.1">
    <property type="nucleotide sequence ID" value="NZ_JBHSMX010000003.1"/>
</dbReference>
<feature type="binding site" evidence="10">
    <location>
        <position position="52"/>
    </location>
    <ligand>
        <name>ATP</name>
        <dbReference type="ChEBI" id="CHEBI:30616"/>
    </ligand>
</feature>
<evidence type="ECO:0000256" key="1">
    <source>
        <dbReference type="ARBA" id="ARBA00000185"/>
    </source>
</evidence>
<dbReference type="InterPro" id="IPR036890">
    <property type="entry name" value="HATPase_C_sf"/>
</dbReference>
<keyword evidence="3" id="KW-0479">Metal-binding</keyword>
<dbReference type="EMBL" id="JBHSMX010000003">
    <property type="protein sequence ID" value="MFC5519334.1"/>
    <property type="molecule type" value="Genomic_DNA"/>
</dbReference>
<comment type="subunit">
    <text evidence="10">Heterotetramer composed of ParC and ParE.</text>
</comment>
<feature type="site" description="Interaction with DNA" evidence="10">
    <location>
        <position position="657"/>
    </location>
</feature>
<comment type="function">
    <text evidence="10">Topoisomerase IV is essential for chromosome segregation. It relaxes supercoiled DNA. Performs the decatenation events required during the replication of a circular DNA molecule.</text>
</comment>
<dbReference type="InterPro" id="IPR020568">
    <property type="entry name" value="Ribosomal_Su5_D2-typ_SF"/>
</dbReference>
<dbReference type="InterPro" id="IPR005737">
    <property type="entry name" value="TopoIV_B_Gneg"/>
</dbReference>
<dbReference type="CDD" id="cd00822">
    <property type="entry name" value="TopoII_Trans_DNA_gyrase"/>
    <property type="match status" value="1"/>
</dbReference>
<dbReference type="SUPFAM" id="SSF56719">
    <property type="entry name" value="Type II DNA topoisomerase"/>
    <property type="match status" value="1"/>
</dbReference>
<keyword evidence="13" id="KW-1185">Reference proteome</keyword>
<dbReference type="InterPro" id="IPR013506">
    <property type="entry name" value="Topo_IIA_bsu_dom2"/>
</dbReference>
<dbReference type="InterPro" id="IPR003594">
    <property type="entry name" value="HATPase_dom"/>
</dbReference>
<dbReference type="PRINTS" id="PR01098">
    <property type="entry name" value="TOPISMRASE4B"/>
</dbReference>
<feature type="domain" description="Toprim" evidence="11">
    <location>
        <begin position="441"/>
        <end position="558"/>
    </location>
</feature>
<dbReference type="InterPro" id="IPR018522">
    <property type="entry name" value="TopoIIA_CS"/>
</dbReference>
<comment type="catalytic activity">
    <reaction evidence="1 10">
        <text>ATP-dependent breakage, passage and rejoining of double-stranded DNA.</text>
        <dbReference type="EC" id="5.6.2.2"/>
    </reaction>
</comment>
<dbReference type="InterPro" id="IPR014721">
    <property type="entry name" value="Ribsml_uS5_D2-typ_fold_subgr"/>
</dbReference>
<evidence type="ECO:0000313" key="13">
    <source>
        <dbReference type="Proteomes" id="UP001596084"/>
    </source>
</evidence>
<keyword evidence="5 10" id="KW-0067">ATP-binding</keyword>
<dbReference type="Gene3D" id="3.30.230.10">
    <property type="match status" value="1"/>
</dbReference>
<dbReference type="InterPro" id="IPR006171">
    <property type="entry name" value="TOPRIM_dom"/>
</dbReference>
<comment type="similarity">
    <text evidence="10">Belongs to the type II topoisomerase family. ParE type 1 subfamily.</text>
</comment>
<dbReference type="PANTHER" id="PTHR45866">
    <property type="entry name" value="DNA GYRASE/TOPOISOMERASE SUBUNIT B"/>
    <property type="match status" value="1"/>
</dbReference>
<dbReference type="PRINTS" id="PR00418">
    <property type="entry name" value="TPI2FAMILY"/>
</dbReference>
<keyword evidence="8 10" id="KW-0238">DNA-binding</keyword>
<evidence type="ECO:0000256" key="6">
    <source>
        <dbReference type="ARBA" id="ARBA00022842"/>
    </source>
</evidence>
<feature type="site" description="Interaction with DNA" evidence="10">
    <location>
        <position position="475"/>
    </location>
</feature>
<protein>
    <recommendedName>
        <fullName evidence="10">DNA topoisomerase 4 subunit B</fullName>
        <ecNumber evidence="10">5.6.2.2</ecNumber>
    </recommendedName>
    <alternativeName>
        <fullName evidence="10">Topoisomerase IV subunit B</fullName>
    </alternativeName>
</protein>
<dbReference type="Pfam" id="PF01751">
    <property type="entry name" value="Toprim"/>
    <property type="match status" value="1"/>
</dbReference>
<gene>
    <name evidence="10" type="primary">parE</name>
    <name evidence="12" type="ORF">ACFPP7_00180</name>
</gene>
<sequence>MADKLPTASSASPVYSEGSIRVLKGLEPVKQRPGMYTRTDNPLHIIQEVLDNSADEALAGYGRKIKVTLHTDHSVSVEDDGRGIPFGLHPEEKAPVVELVFTRLHAGGKFDKGKGGAYSFSGGLHGVGVSVTNALSRRLEVTSYREGQVARLVFSGGDVIEPLQLRKAGEADANEAGDSPRDRKSGTTVRAWPDAKYFESAALPMAELTHLLRSKAVLMPGVTVTLTVEKTKETQTWAYKGGLRDYLMQTLTADPVIPMFEGEGFADASHDSFAEGEGASWCVAFTEDGQPVRESYVNLIPTSAGGTHESGLRDGLFNAVKSFIELHSLLPKGVKLLPEDVFARASYVLSAKVLDPQFQGQIKERLNSRDAVRLVSSFVRPTLELWLNQHVDYGKKLAELAIKAAQTRQKAGQKVEKRKGSGVAVLPGKLTDCESRDLANNEVFLVEGDSAGGSAKMGRDKESQAILPLRGKVLNTWEVDRDRLFANTEIHDIAVAIGVDPHGPNDTPDLSGLRYGKVCILSDADVDGSHIQVLLLTLFFRHFPKLIEAGNVYVARPPLFRVDAPARGKKPASKVYALDEGELTAILDKLRKDGVRENAWGISRFKGLGEMSAEQLWETTLNPDTRRLLPVQLGNLDFLQTESLITKLMGKGEAAARRELMELHGDAVEIDI</sequence>
<keyword evidence="4 10" id="KW-0547">Nucleotide-binding</keyword>